<evidence type="ECO:0000313" key="3">
    <source>
        <dbReference type="Proteomes" id="UP001164472"/>
    </source>
</evidence>
<name>A0A9E8HLK1_9ALTE</name>
<evidence type="ECO:0000256" key="1">
    <source>
        <dbReference type="SAM" id="Phobius"/>
    </source>
</evidence>
<dbReference type="EMBL" id="CP101527">
    <property type="protein sequence ID" value="UZW76352.1"/>
    <property type="molecule type" value="Genomic_DNA"/>
</dbReference>
<dbReference type="KEGG" id="asem:NNL22_07135"/>
<feature type="transmembrane region" description="Helical" evidence="1">
    <location>
        <begin position="51"/>
        <end position="75"/>
    </location>
</feature>
<keyword evidence="1" id="KW-0812">Transmembrane</keyword>
<keyword evidence="3" id="KW-1185">Reference proteome</keyword>
<protein>
    <submittedName>
        <fullName evidence="2">Uncharacterized protein</fullName>
    </submittedName>
</protein>
<keyword evidence="1" id="KW-1133">Transmembrane helix</keyword>
<keyword evidence="1" id="KW-0472">Membrane</keyword>
<proteinExistence type="predicted"/>
<dbReference type="AlphaFoldDB" id="A0A9E8HLK1"/>
<evidence type="ECO:0000313" key="2">
    <source>
        <dbReference type="EMBL" id="UZW76352.1"/>
    </source>
</evidence>
<reference evidence="2" key="1">
    <citation type="submission" date="2022-07" db="EMBL/GenBank/DDBJ databases">
        <title>Alkalimarinus sp. nov., isolated from gut of a Alitta virens.</title>
        <authorList>
            <person name="Yang A.I."/>
            <person name="Shin N.-R."/>
        </authorList>
    </citation>
    <scope>NUCLEOTIDE SEQUENCE</scope>
    <source>
        <strain evidence="2">FA028</strain>
    </source>
</reference>
<gene>
    <name evidence="2" type="ORF">NNL22_07135</name>
</gene>
<sequence length="116" mass="13038">MNITGIPTDSLYKWMALSGITFAIASTSIFLSKVYEYKESIIEHQAELEFISSATQLGAVFGTITAVTGFSLWYFKLQKHIDIEQAAKAEEQQIKTQMARIRLNQEKNNAAQIEST</sequence>
<organism evidence="2 3">
    <name type="scientific">Alkalimarinus sediminis</name>
    <dbReference type="NCBI Taxonomy" id="1632866"/>
    <lineage>
        <taxon>Bacteria</taxon>
        <taxon>Pseudomonadati</taxon>
        <taxon>Pseudomonadota</taxon>
        <taxon>Gammaproteobacteria</taxon>
        <taxon>Alteromonadales</taxon>
        <taxon>Alteromonadaceae</taxon>
        <taxon>Alkalimarinus</taxon>
    </lineage>
</organism>
<dbReference type="Proteomes" id="UP001164472">
    <property type="component" value="Chromosome"/>
</dbReference>
<feature type="transmembrane region" description="Helical" evidence="1">
    <location>
        <begin position="12"/>
        <end position="31"/>
    </location>
</feature>
<accession>A0A9E8HLK1</accession>
<dbReference type="RefSeq" id="WP_251813124.1">
    <property type="nucleotide sequence ID" value="NZ_CP101527.1"/>
</dbReference>